<protein>
    <submittedName>
        <fullName evidence="1">Uncharacterized protein</fullName>
    </submittedName>
</protein>
<dbReference type="InterPro" id="IPR011992">
    <property type="entry name" value="EF-hand-dom_pair"/>
</dbReference>
<comment type="caution">
    <text evidence="1">The sequence shown here is derived from an EMBL/GenBank/DDBJ whole genome shotgun (WGS) entry which is preliminary data.</text>
</comment>
<sequence>MAAMFHPEDSSPHSLAFEKVDHMTKAKFLGNLKKGFQEADVDSDNQLVLDELVNMDPALYETLGFKNASALMDTFDTNGDRTLDQYEQQDLLRNFIPALKKDMNSLAAPGERADFCGIAELRASVDDFKQIVQQYEKKQHTQHTKVQRDRFSESTLAEQNRHHEDWAQEFLAFEQAFDAKEARILAIYKFKLVKMLKDAHAGTLTKKGEQLKPKMPPHVLEKQKRLVYFSKARDYDKHAMTEAGILQKELRRHEEQADAEHEVHKKEHIKREIQKLFNERDVEIRKIQRMRCDIRSKLKTYHGKSSDILARRHKNYNDKLNHDRKISAQPDVLFGINPKRALPIVHVNKESVVDISKGFAKRHTTVLPPVSYTINSAPPGSVFHSTEELTQPMGLFTKPPPSTTKSWTSWGERAGTGLLHRSFEQ</sequence>
<keyword evidence="2" id="KW-1185">Reference proteome</keyword>
<name>A0AAE0BBV1_9CHLO</name>
<gene>
    <name evidence="1" type="ORF">CYMTET_56673</name>
</gene>
<accession>A0AAE0BBV1</accession>
<dbReference type="AlphaFoldDB" id="A0AAE0BBV1"/>
<dbReference type="Gene3D" id="1.10.238.10">
    <property type="entry name" value="EF-hand"/>
    <property type="match status" value="1"/>
</dbReference>
<dbReference type="Proteomes" id="UP001190700">
    <property type="component" value="Unassembled WGS sequence"/>
</dbReference>
<dbReference type="EMBL" id="LGRX02035823">
    <property type="protein sequence ID" value="KAK3233000.1"/>
    <property type="molecule type" value="Genomic_DNA"/>
</dbReference>
<dbReference type="SUPFAM" id="SSF47473">
    <property type="entry name" value="EF-hand"/>
    <property type="match status" value="1"/>
</dbReference>
<proteinExistence type="predicted"/>
<evidence type="ECO:0000313" key="1">
    <source>
        <dbReference type="EMBL" id="KAK3233000.1"/>
    </source>
</evidence>
<reference evidence="1 2" key="1">
    <citation type="journal article" date="2015" name="Genome Biol. Evol.">
        <title>Comparative Genomics of a Bacterivorous Green Alga Reveals Evolutionary Causalities and Consequences of Phago-Mixotrophic Mode of Nutrition.</title>
        <authorList>
            <person name="Burns J.A."/>
            <person name="Paasch A."/>
            <person name="Narechania A."/>
            <person name="Kim E."/>
        </authorList>
    </citation>
    <scope>NUCLEOTIDE SEQUENCE [LARGE SCALE GENOMIC DNA]</scope>
    <source>
        <strain evidence="1 2">PLY_AMNH</strain>
    </source>
</reference>
<organism evidence="1 2">
    <name type="scientific">Cymbomonas tetramitiformis</name>
    <dbReference type="NCBI Taxonomy" id="36881"/>
    <lineage>
        <taxon>Eukaryota</taxon>
        <taxon>Viridiplantae</taxon>
        <taxon>Chlorophyta</taxon>
        <taxon>Pyramimonadophyceae</taxon>
        <taxon>Pyramimonadales</taxon>
        <taxon>Pyramimonadaceae</taxon>
        <taxon>Cymbomonas</taxon>
    </lineage>
</organism>
<evidence type="ECO:0000313" key="2">
    <source>
        <dbReference type="Proteomes" id="UP001190700"/>
    </source>
</evidence>